<dbReference type="InterPro" id="IPR016181">
    <property type="entry name" value="Acyl_CoA_acyltransferase"/>
</dbReference>
<dbReference type="AlphaFoldDB" id="A0A561PWM5"/>
<dbReference type="Proteomes" id="UP000320811">
    <property type="component" value="Unassembled WGS sequence"/>
</dbReference>
<comment type="caution">
    <text evidence="2">The sequence shown here is derived from an EMBL/GenBank/DDBJ whole genome shotgun (WGS) entry which is preliminary data.</text>
</comment>
<evidence type="ECO:0000313" key="2">
    <source>
        <dbReference type="EMBL" id="TWF42521.1"/>
    </source>
</evidence>
<accession>A0A561PWM5</accession>
<protein>
    <submittedName>
        <fullName evidence="2">HAD superfamily phosphatase (TIGR01681 family)/FkbH-like protein</fullName>
    </submittedName>
</protein>
<dbReference type="SUPFAM" id="SSF56784">
    <property type="entry name" value="HAD-like"/>
    <property type="match status" value="1"/>
</dbReference>
<name>A0A561PWM5_9BACT</name>
<dbReference type="InterPro" id="IPR010037">
    <property type="entry name" value="FkbH_domain"/>
</dbReference>
<sequence>MKGKTIKCLVWDLDNTLWNGTLLESEEVTLKDRIVEVIRELDEKGIVHSIASKNSYEDAMTRLKHFGIDQYFLYPEIHWNAKSASIDNIRRQLNIGIDAIAFIDDQPFEREEVNSVFPEVYCLDAAEYGQLVHYDCFNPPQVTEDARRRRKMYQEEIQRKEEEENFQGPSESFLAGLNMELYITPATVHDLARAEELTLRTNQLNATGKTYSYTELEQILTSPDHLLWVCEFKDKYGSYGKIGLVLLHISEHNWHLEMMLYSCRVMSRGIGTVMLNYILEQARSCGKTMTAGFRDTGRNRMMYMAFKMGGFTETGQQRGDCSLLSHSLENIRQNPAYIKILTQY</sequence>
<organism evidence="2 3">
    <name type="scientific">Chitinophaga polysaccharea</name>
    <dbReference type="NCBI Taxonomy" id="1293035"/>
    <lineage>
        <taxon>Bacteria</taxon>
        <taxon>Pseudomonadati</taxon>
        <taxon>Bacteroidota</taxon>
        <taxon>Chitinophagia</taxon>
        <taxon>Chitinophagales</taxon>
        <taxon>Chitinophagaceae</taxon>
        <taxon>Chitinophaga</taxon>
    </lineage>
</organism>
<evidence type="ECO:0000259" key="1">
    <source>
        <dbReference type="PROSITE" id="PS51186"/>
    </source>
</evidence>
<feature type="domain" description="N-acetyltransferase" evidence="1">
    <location>
        <begin position="181"/>
        <end position="329"/>
    </location>
</feature>
<reference evidence="2 3" key="1">
    <citation type="submission" date="2019-06" db="EMBL/GenBank/DDBJ databases">
        <title>Sorghum-associated microbial communities from plants grown in Nebraska, USA.</title>
        <authorList>
            <person name="Schachtman D."/>
        </authorList>
    </citation>
    <scope>NUCLEOTIDE SEQUENCE [LARGE SCALE GENOMIC DNA]</scope>
    <source>
        <strain evidence="2 3">1209</strain>
    </source>
</reference>
<proteinExistence type="predicted"/>
<dbReference type="InterPro" id="IPR041492">
    <property type="entry name" value="HAD_2"/>
</dbReference>
<dbReference type="Gene3D" id="3.40.50.1000">
    <property type="entry name" value="HAD superfamily/HAD-like"/>
    <property type="match status" value="1"/>
</dbReference>
<dbReference type="InterPro" id="IPR010033">
    <property type="entry name" value="HAD_SF_ppase_IIIC"/>
</dbReference>
<dbReference type="InterPro" id="IPR000182">
    <property type="entry name" value="GNAT_dom"/>
</dbReference>
<dbReference type="EMBL" id="VIWO01000002">
    <property type="protein sequence ID" value="TWF42521.1"/>
    <property type="molecule type" value="Genomic_DNA"/>
</dbReference>
<dbReference type="PROSITE" id="PS51186">
    <property type="entry name" value="GNAT"/>
    <property type="match status" value="1"/>
</dbReference>
<dbReference type="NCBIfam" id="TIGR01681">
    <property type="entry name" value="HAD-SF-IIIC"/>
    <property type="match status" value="1"/>
</dbReference>
<dbReference type="Pfam" id="PF13419">
    <property type="entry name" value="HAD_2"/>
    <property type="match status" value="1"/>
</dbReference>
<keyword evidence="3" id="KW-1185">Reference proteome</keyword>
<dbReference type="GO" id="GO:0016747">
    <property type="term" value="F:acyltransferase activity, transferring groups other than amino-acyl groups"/>
    <property type="evidence" value="ECO:0007669"/>
    <property type="project" value="InterPro"/>
</dbReference>
<dbReference type="RefSeq" id="WP_145666192.1">
    <property type="nucleotide sequence ID" value="NZ_VIWO01000002.1"/>
</dbReference>
<dbReference type="NCBIfam" id="TIGR01686">
    <property type="entry name" value="FkbH"/>
    <property type="match status" value="1"/>
</dbReference>
<dbReference type="InterPro" id="IPR036412">
    <property type="entry name" value="HAD-like_sf"/>
</dbReference>
<dbReference type="InterPro" id="IPR023214">
    <property type="entry name" value="HAD_sf"/>
</dbReference>
<dbReference type="Gene3D" id="3.40.630.30">
    <property type="match status" value="1"/>
</dbReference>
<dbReference type="OrthoDB" id="323926at2"/>
<dbReference type="SUPFAM" id="SSF55729">
    <property type="entry name" value="Acyl-CoA N-acyltransferases (Nat)"/>
    <property type="match status" value="1"/>
</dbReference>
<gene>
    <name evidence="2" type="ORF">FHW36_102279</name>
</gene>
<evidence type="ECO:0000313" key="3">
    <source>
        <dbReference type="Proteomes" id="UP000320811"/>
    </source>
</evidence>